<dbReference type="PANTHER" id="PTHR42791:SF1">
    <property type="entry name" value="N-ACETYLTRANSFERASE DOMAIN-CONTAINING PROTEIN"/>
    <property type="match status" value="1"/>
</dbReference>
<dbReference type="SUPFAM" id="SSF55729">
    <property type="entry name" value="Acyl-CoA N-acyltransferases (Nat)"/>
    <property type="match status" value="1"/>
</dbReference>
<dbReference type="STRING" id="395963.Bind_3007"/>
<keyword evidence="2" id="KW-0808">Transferase</keyword>
<accession>B2IBE3</accession>
<evidence type="ECO:0000313" key="2">
    <source>
        <dbReference type="EMBL" id="ACB96569.1"/>
    </source>
</evidence>
<dbReference type="InterPro" id="IPR052523">
    <property type="entry name" value="Trichothecene_AcTrans"/>
</dbReference>
<evidence type="ECO:0000259" key="1">
    <source>
        <dbReference type="Pfam" id="PF00583"/>
    </source>
</evidence>
<dbReference type="EMBL" id="CP001016">
    <property type="protein sequence ID" value="ACB96569.1"/>
    <property type="molecule type" value="Genomic_DNA"/>
</dbReference>
<name>B2IBE3_BEII9</name>
<sequence>MARAPTCFNIIYQSDIQRGVCFVTDQCEAAALWPAPGHETPSILETLQYTWPWLKVTQGALGRALLYHAACDSHHPMEPHWYLHIAGCLPTQQGQGRGGAVIKAGIARANHAGLSAYLETANEQNLAFYGALGFVINGEWTVMNKLRCWSMLHKPS</sequence>
<dbReference type="InterPro" id="IPR000182">
    <property type="entry name" value="GNAT_dom"/>
</dbReference>
<dbReference type="HOGENOM" id="CLU_060131_7_2_5"/>
<organism evidence="2 3">
    <name type="scientific">Beijerinckia indica subsp. indica (strain ATCC 9039 / DSM 1715 / NCIMB 8712)</name>
    <dbReference type="NCBI Taxonomy" id="395963"/>
    <lineage>
        <taxon>Bacteria</taxon>
        <taxon>Pseudomonadati</taxon>
        <taxon>Pseudomonadota</taxon>
        <taxon>Alphaproteobacteria</taxon>
        <taxon>Hyphomicrobiales</taxon>
        <taxon>Beijerinckiaceae</taxon>
        <taxon>Beijerinckia</taxon>
    </lineage>
</organism>
<dbReference type="OrthoDB" id="7057833at2"/>
<dbReference type="PANTHER" id="PTHR42791">
    <property type="entry name" value="GNAT FAMILY ACETYLTRANSFERASE"/>
    <property type="match status" value="1"/>
</dbReference>
<evidence type="ECO:0000313" key="3">
    <source>
        <dbReference type="Proteomes" id="UP000001695"/>
    </source>
</evidence>
<dbReference type="Gene3D" id="3.40.630.30">
    <property type="match status" value="1"/>
</dbReference>
<dbReference type="GO" id="GO:0016747">
    <property type="term" value="F:acyltransferase activity, transferring groups other than amino-acyl groups"/>
    <property type="evidence" value="ECO:0007669"/>
    <property type="project" value="InterPro"/>
</dbReference>
<dbReference type="Proteomes" id="UP000001695">
    <property type="component" value="Chromosome"/>
</dbReference>
<dbReference type="Pfam" id="PF00583">
    <property type="entry name" value="Acetyltransf_1"/>
    <property type="match status" value="1"/>
</dbReference>
<dbReference type="InterPro" id="IPR016181">
    <property type="entry name" value="Acyl_CoA_acyltransferase"/>
</dbReference>
<proteinExistence type="predicted"/>
<gene>
    <name evidence="2" type="ordered locus">Bind_3007</name>
</gene>
<dbReference type="RefSeq" id="WP_012385918.1">
    <property type="nucleotide sequence ID" value="NC_010581.1"/>
</dbReference>
<dbReference type="KEGG" id="bid:Bind_3007"/>
<reference evidence="2 3" key="2">
    <citation type="journal article" date="2010" name="J. Bacteriol.">
        <title>Complete genome sequence of Beijerinckia indica subsp. indica.</title>
        <authorList>
            <person name="Tamas I."/>
            <person name="Dedysh S.N."/>
            <person name="Liesack W."/>
            <person name="Stott M.B."/>
            <person name="Alam M."/>
            <person name="Murrell J.C."/>
            <person name="Dunfield P.F."/>
        </authorList>
    </citation>
    <scope>NUCLEOTIDE SEQUENCE [LARGE SCALE GENOMIC DNA]</scope>
    <source>
        <strain evidence="3">ATCC 9039 / DSM 1715 / NCIMB 8712</strain>
    </source>
</reference>
<keyword evidence="3" id="KW-1185">Reference proteome</keyword>
<dbReference type="AlphaFoldDB" id="B2IBE3"/>
<dbReference type="eggNOG" id="COG0456">
    <property type="taxonomic scope" value="Bacteria"/>
</dbReference>
<feature type="domain" description="N-acetyltransferase" evidence="1">
    <location>
        <begin position="76"/>
        <end position="134"/>
    </location>
</feature>
<protein>
    <submittedName>
        <fullName evidence="2">GCN5-related N-acetyltransferase</fullName>
    </submittedName>
</protein>
<reference evidence="3" key="1">
    <citation type="submission" date="2008-03" db="EMBL/GenBank/DDBJ databases">
        <title>Complete sequence of chromosome of Beijerinckia indica subsp. indica ATCC 9039.</title>
        <authorList>
            <consortium name="US DOE Joint Genome Institute"/>
            <person name="Copeland A."/>
            <person name="Lucas S."/>
            <person name="Lapidus A."/>
            <person name="Glavina del Rio T."/>
            <person name="Dalin E."/>
            <person name="Tice H."/>
            <person name="Bruce D."/>
            <person name="Goodwin L."/>
            <person name="Pitluck S."/>
            <person name="LaButti K."/>
            <person name="Schmutz J."/>
            <person name="Larimer F."/>
            <person name="Land M."/>
            <person name="Hauser L."/>
            <person name="Kyrpides N."/>
            <person name="Mikhailova N."/>
            <person name="Dunfield P.F."/>
            <person name="Dedysh S.N."/>
            <person name="Liesack W."/>
            <person name="Saw J.H."/>
            <person name="Alam M."/>
            <person name="Chen Y."/>
            <person name="Murrell J.C."/>
            <person name="Richardson P."/>
        </authorList>
    </citation>
    <scope>NUCLEOTIDE SEQUENCE [LARGE SCALE GENOMIC DNA]</scope>
    <source>
        <strain evidence="3">ATCC 9039 / DSM 1715 / NCIMB 8712</strain>
    </source>
</reference>